<dbReference type="InterPro" id="IPR029056">
    <property type="entry name" value="Ribokinase-like"/>
</dbReference>
<dbReference type="EMBL" id="NWUJ01000015">
    <property type="protein sequence ID" value="PFH31486.1"/>
    <property type="molecule type" value="Genomic_DNA"/>
</dbReference>
<evidence type="ECO:0000256" key="2">
    <source>
        <dbReference type="ARBA" id="ARBA00004801"/>
    </source>
</evidence>
<keyword evidence="5 11" id="KW-0808">Transferase</keyword>
<accession>A0A2A9M6H4</accession>
<keyword evidence="9 11" id="KW-0067">ATP-binding</keyword>
<dbReference type="Proteomes" id="UP000224006">
    <property type="component" value="Unassembled WGS sequence"/>
</dbReference>
<dbReference type="RefSeq" id="XP_029215495.1">
    <property type="nucleotide sequence ID" value="XM_029361595.1"/>
</dbReference>
<dbReference type="PANTHER" id="PTHR45769:SF3">
    <property type="entry name" value="ADENOSINE KINASE"/>
    <property type="match status" value="1"/>
</dbReference>
<dbReference type="InterPro" id="IPR001805">
    <property type="entry name" value="Adenokinase"/>
</dbReference>
<evidence type="ECO:0000256" key="6">
    <source>
        <dbReference type="ARBA" id="ARBA00022726"/>
    </source>
</evidence>
<keyword evidence="7 11" id="KW-0547">Nucleotide-binding</keyword>
<organism evidence="13 14">
    <name type="scientific">Besnoitia besnoiti</name>
    <name type="common">Apicomplexan protozoan</name>
    <dbReference type="NCBI Taxonomy" id="94643"/>
    <lineage>
        <taxon>Eukaryota</taxon>
        <taxon>Sar</taxon>
        <taxon>Alveolata</taxon>
        <taxon>Apicomplexa</taxon>
        <taxon>Conoidasida</taxon>
        <taxon>Coccidia</taxon>
        <taxon>Eucoccidiorida</taxon>
        <taxon>Eimeriorina</taxon>
        <taxon>Sarcocystidae</taxon>
        <taxon>Besnoitia</taxon>
    </lineage>
</organism>
<dbReference type="GO" id="GO:0005524">
    <property type="term" value="F:ATP binding"/>
    <property type="evidence" value="ECO:0007669"/>
    <property type="project" value="UniProtKB-UniRule"/>
</dbReference>
<evidence type="ECO:0000256" key="9">
    <source>
        <dbReference type="ARBA" id="ARBA00022840"/>
    </source>
</evidence>
<comment type="similarity">
    <text evidence="3 11">Belongs to the carbohydrate kinase PfkB family.</text>
</comment>
<comment type="pathway">
    <text evidence="2 11">Purine metabolism; AMP biosynthesis via salvage pathway; AMP from adenosine: step 1/1.</text>
</comment>
<keyword evidence="14" id="KW-1185">Reference proteome</keyword>
<evidence type="ECO:0000313" key="14">
    <source>
        <dbReference type="Proteomes" id="UP000224006"/>
    </source>
</evidence>
<dbReference type="PROSITE" id="PS00584">
    <property type="entry name" value="PFKB_KINASES_2"/>
    <property type="match status" value="1"/>
</dbReference>
<dbReference type="STRING" id="94643.A0A2A9M6H4"/>
<dbReference type="PANTHER" id="PTHR45769">
    <property type="entry name" value="ADENOSINE KINASE"/>
    <property type="match status" value="1"/>
</dbReference>
<dbReference type="PRINTS" id="PR00989">
    <property type="entry name" value="ADENOKINASE"/>
</dbReference>
<protein>
    <recommendedName>
        <fullName evidence="4 11">Adenosine kinase</fullName>
        <shortName evidence="11">AK</shortName>
        <ecNumber evidence="4 11">2.7.1.20</ecNumber>
    </recommendedName>
    <alternativeName>
        <fullName evidence="11">Adenosine 5'-phosphotransferase</fullName>
    </alternativeName>
</protein>
<dbReference type="GeneID" id="40307973"/>
<dbReference type="EC" id="2.7.1.20" evidence="4 11"/>
<evidence type="ECO:0000256" key="3">
    <source>
        <dbReference type="ARBA" id="ARBA00010688"/>
    </source>
</evidence>
<evidence type="ECO:0000259" key="12">
    <source>
        <dbReference type="Pfam" id="PF00294"/>
    </source>
</evidence>
<proteinExistence type="inferred from homology"/>
<evidence type="ECO:0000256" key="7">
    <source>
        <dbReference type="ARBA" id="ARBA00022741"/>
    </source>
</evidence>
<reference evidence="13 14" key="1">
    <citation type="submission" date="2017-09" db="EMBL/GenBank/DDBJ databases">
        <title>Genome sequencing of Besnoitia besnoiti strain Bb-Ger1.</title>
        <authorList>
            <person name="Schares G."/>
            <person name="Venepally P."/>
            <person name="Lorenzi H.A."/>
        </authorList>
    </citation>
    <scope>NUCLEOTIDE SEQUENCE [LARGE SCALE GENOMIC DNA]</scope>
    <source>
        <strain evidence="13 14">Bb-Ger1</strain>
    </source>
</reference>
<dbReference type="VEuPathDB" id="ToxoDB:BESB_029210"/>
<feature type="domain" description="Carbohydrate kinase PfkB" evidence="12">
    <location>
        <begin position="40"/>
        <end position="345"/>
    </location>
</feature>
<dbReference type="InterPro" id="IPR011611">
    <property type="entry name" value="PfkB_dom"/>
</dbReference>
<dbReference type="Pfam" id="PF00294">
    <property type="entry name" value="PfkB"/>
    <property type="match status" value="1"/>
</dbReference>
<dbReference type="Gene3D" id="3.30.1110.10">
    <property type="match status" value="1"/>
</dbReference>
<evidence type="ECO:0000256" key="8">
    <source>
        <dbReference type="ARBA" id="ARBA00022777"/>
    </source>
</evidence>
<dbReference type="GO" id="GO:0044209">
    <property type="term" value="P:AMP salvage"/>
    <property type="evidence" value="ECO:0007669"/>
    <property type="project" value="UniProtKB-UniRule"/>
</dbReference>
<keyword evidence="6 11" id="KW-0660">Purine salvage</keyword>
<sequence>MAGEMFVIGNPLLDMVAEVPLSFLEKFSLKRGEATLAESTQKPLYGELEQNFEVTFLPGGSGLNTARVTQALFQTRGAVAYRGAVGNDKHGQQLTELCEKEGVAVRFSVIPEQETGVCAVLVNEKERSLCTELGACLSFRLPEDWLALAPNARVFYAAAYALSASPDNVLGLARHCARRPDAVFAFNLSAGFCIELYKDAMTALFPLTNILIGNNEEYELFARVHGLVPDDAKEVSALNDTQAVEICKGALGLLTSGAQAGARKLAVMTRGKKSVIAAEKLADGTVVVYEEETPAVPDDKLVDTNGAGDAFAGGFLYGFLRGRSVRESIACGDFCAGNVIMHEGFAFDFSSCPFR</sequence>
<keyword evidence="8 11" id="KW-0418">Kinase</keyword>
<evidence type="ECO:0000256" key="4">
    <source>
        <dbReference type="ARBA" id="ARBA00012119"/>
    </source>
</evidence>
<dbReference type="OrthoDB" id="432447at2759"/>
<name>A0A2A9M6H4_BESBE</name>
<dbReference type="SUPFAM" id="SSF53613">
    <property type="entry name" value="Ribokinase-like"/>
    <property type="match status" value="1"/>
</dbReference>
<dbReference type="Gene3D" id="3.40.1190.20">
    <property type="match status" value="1"/>
</dbReference>
<dbReference type="AlphaFoldDB" id="A0A2A9M6H4"/>
<evidence type="ECO:0000256" key="10">
    <source>
        <dbReference type="PIRSR" id="PIRSR601805-1"/>
    </source>
</evidence>
<dbReference type="GO" id="GO:0005829">
    <property type="term" value="C:cytosol"/>
    <property type="evidence" value="ECO:0007669"/>
    <property type="project" value="TreeGrafter"/>
</dbReference>
<comment type="catalytic activity">
    <reaction evidence="11">
        <text>adenosine + ATP = AMP + ADP + H(+)</text>
        <dbReference type="Rhea" id="RHEA:20824"/>
        <dbReference type="ChEBI" id="CHEBI:15378"/>
        <dbReference type="ChEBI" id="CHEBI:16335"/>
        <dbReference type="ChEBI" id="CHEBI:30616"/>
        <dbReference type="ChEBI" id="CHEBI:456215"/>
        <dbReference type="ChEBI" id="CHEBI:456216"/>
        <dbReference type="EC" id="2.7.1.20"/>
    </reaction>
</comment>
<feature type="active site" description="Proton acceptor" evidence="10">
    <location>
        <position position="309"/>
    </location>
</feature>
<evidence type="ECO:0000256" key="1">
    <source>
        <dbReference type="ARBA" id="ARBA00001946"/>
    </source>
</evidence>
<dbReference type="CDD" id="cd01168">
    <property type="entry name" value="adenosine_kinase"/>
    <property type="match status" value="1"/>
</dbReference>
<dbReference type="KEGG" id="bbes:BESB_029210"/>
<comment type="caution">
    <text evidence="13">The sequence shown here is derived from an EMBL/GenBank/DDBJ whole genome shotgun (WGS) entry which is preliminary data.</text>
</comment>
<dbReference type="InterPro" id="IPR002173">
    <property type="entry name" value="Carboh/pur_kinase_PfkB_CS"/>
</dbReference>
<comment type="cofactor">
    <cofactor evidence="1 11">
        <name>Mg(2+)</name>
        <dbReference type="ChEBI" id="CHEBI:18420"/>
    </cofactor>
</comment>
<dbReference type="GO" id="GO:0006144">
    <property type="term" value="P:purine nucleobase metabolic process"/>
    <property type="evidence" value="ECO:0007669"/>
    <property type="project" value="TreeGrafter"/>
</dbReference>
<evidence type="ECO:0000256" key="5">
    <source>
        <dbReference type="ARBA" id="ARBA00022679"/>
    </source>
</evidence>
<dbReference type="GO" id="GO:0005634">
    <property type="term" value="C:nucleus"/>
    <property type="evidence" value="ECO:0007669"/>
    <property type="project" value="TreeGrafter"/>
</dbReference>
<dbReference type="GO" id="GO:0004001">
    <property type="term" value="F:adenosine kinase activity"/>
    <property type="evidence" value="ECO:0007669"/>
    <property type="project" value="UniProtKB-UniRule"/>
</dbReference>
<gene>
    <name evidence="13" type="ORF">BESB_029210</name>
</gene>
<evidence type="ECO:0000256" key="11">
    <source>
        <dbReference type="RuleBase" id="RU368116"/>
    </source>
</evidence>
<evidence type="ECO:0000313" key="13">
    <source>
        <dbReference type="EMBL" id="PFH31486.1"/>
    </source>
</evidence>
<dbReference type="UniPathway" id="UPA00588">
    <property type="reaction ID" value="UER00659"/>
</dbReference>
<keyword evidence="11" id="KW-0460">Magnesium</keyword>
<dbReference type="GO" id="GO:0006166">
    <property type="term" value="P:purine ribonucleoside salvage"/>
    <property type="evidence" value="ECO:0007669"/>
    <property type="project" value="UniProtKB-KW"/>
</dbReference>
<comment type="function">
    <text evidence="11">ATP dependent phosphorylation of adenosine and other related nucleoside analogs to monophosphate derivatives.</text>
</comment>